<gene>
    <name evidence="1" type="ORF">HNR00_004199</name>
</gene>
<comment type="caution">
    <text evidence="1">The sequence shown here is derived from an EMBL/GenBank/DDBJ whole genome shotgun (WGS) entry which is preliminary data.</text>
</comment>
<protein>
    <submittedName>
        <fullName evidence="1">Anti-sigma factor RsiW</fullName>
    </submittedName>
</protein>
<evidence type="ECO:0000313" key="1">
    <source>
        <dbReference type="EMBL" id="MBB5759465.1"/>
    </source>
</evidence>
<dbReference type="RefSeq" id="WP_183572541.1">
    <property type="nucleotide sequence ID" value="NZ_JACHOP010000023.1"/>
</dbReference>
<dbReference type="EMBL" id="JACHOP010000023">
    <property type="protein sequence ID" value="MBB5759465.1"/>
    <property type="molecule type" value="Genomic_DNA"/>
</dbReference>
<dbReference type="Proteomes" id="UP000583454">
    <property type="component" value="Unassembled WGS sequence"/>
</dbReference>
<organism evidence="1 2">
    <name type="scientific">Methylorubrum rhodinum</name>
    <dbReference type="NCBI Taxonomy" id="29428"/>
    <lineage>
        <taxon>Bacteria</taxon>
        <taxon>Pseudomonadati</taxon>
        <taxon>Pseudomonadota</taxon>
        <taxon>Alphaproteobacteria</taxon>
        <taxon>Hyphomicrobiales</taxon>
        <taxon>Methylobacteriaceae</taxon>
        <taxon>Methylorubrum</taxon>
    </lineage>
</organism>
<sequence length="228" mass="23723">MSTTSPSGEERAPDEIDLLLPWHAVERLSPEEAERVEAALAREPLRRHHLAAVREEQAETVALNRDLGTPSHAARDALFARIEAEGRRTRPSAGPAQRIGAWLAGLAPGTLAWSGAAAVLVIALQAGLLVGAYRAQAPTGFATASGPEAAPAQGGRFVLVAFAPAATAARIDAVLRDARAVIVEGPRAGGLYRLRLTDEAGAAAAIERLRAASDVVGLLIPETAPPKP</sequence>
<proteinExistence type="predicted"/>
<keyword evidence="2" id="KW-1185">Reference proteome</keyword>
<name>A0A840ZR03_9HYPH</name>
<dbReference type="AlphaFoldDB" id="A0A840ZR03"/>
<reference evidence="1 2" key="1">
    <citation type="submission" date="2020-08" db="EMBL/GenBank/DDBJ databases">
        <title>Genomic Encyclopedia of Type Strains, Phase IV (KMG-IV): sequencing the most valuable type-strain genomes for metagenomic binning, comparative biology and taxonomic classification.</title>
        <authorList>
            <person name="Goeker M."/>
        </authorList>
    </citation>
    <scope>NUCLEOTIDE SEQUENCE [LARGE SCALE GENOMIC DNA]</scope>
    <source>
        <strain evidence="1 2">DSM 2163</strain>
    </source>
</reference>
<accession>A0A840ZR03</accession>
<evidence type="ECO:0000313" key="2">
    <source>
        <dbReference type="Proteomes" id="UP000583454"/>
    </source>
</evidence>